<reference evidence="1 2" key="1">
    <citation type="journal article" date="2019" name="Sci. Rep.">
        <title>Orb-weaving spider Araneus ventricosus genome elucidates the spidroin gene catalogue.</title>
        <authorList>
            <person name="Kono N."/>
            <person name="Nakamura H."/>
            <person name="Ohtoshi R."/>
            <person name="Moran D.A.P."/>
            <person name="Shinohara A."/>
            <person name="Yoshida Y."/>
            <person name="Fujiwara M."/>
            <person name="Mori M."/>
            <person name="Tomita M."/>
            <person name="Arakawa K."/>
        </authorList>
    </citation>
    <scope>NUCLEOTIDE SEQUENCE [LARGE SCALE GENOMIC DNA]</scope>
</reference>
<dbReference type="Proteomes" id="UP000499080">
    <property type="component" value="Unassembled WGS sequence"/>
</dbReference>
<comment type="caution">
    <text evidence="1">The sequence shown here is derived from an EMBL/GenBank/DDBJ whole genome shotgun (WGS) entry which is preliminary data.</text>
</comment>
<dbReference type="AlphaFoldDB" id="A0A4Y2LV60"/>
<dbReference type="EMBL" id="BGPR01006320">
    <property type="protein sequence ID" value="GBN17953.1"/>
    <property type="molecule type" value="Genomic_DNA"/>
</dbReference>
<organism evidence="1 2">
    <name type="scientific">Araneus ventricosus</name>
    <name type="common">Orbweaver spider</name>
    <name type="synonym">Epeira ventricosa</name>
    <dbReference type="NCBI Taxonomy" id="182803"/>
    <lineage>
        <taxon>Eukaryota</taxon>
        <taxon>Metazoa</taxon>
        <taxon>Ecdysozoa</taxon>
        <taxon>Arthropoda</taxon>
        <taxon>Chelicerata</taxon>
        <taxon>Arachnida</taxon>
        <taxon>Araneae</taxon>
        <taxon>Araneomorphae</taxon>
        <taxon>Entelegynae</taxon>
        <taxon>Araneoidea</taxon>
        <taxon>Araneidae</taxon>
        <taxon>Araneus</taxon>
    </lineage>
</organism>
<proteinExistence type="predicted"/>
<evidence type="ECO:0000313" key="2">
    <source>
        <dbReference type="Proteomes" id="UP000499080"/>
    </source>
</evidence>
<keyword evidence="2" id="KW-1185">Reference proteome</keyword>
<accession>A0A4Y2LV60</accession>
<sequence>METHSTPSDPNTVLIYSLRQAVTSHGVFSIFKRIPFRNRDIEKRVAFSGLSICRQVSKMIPKVRDPGTAAARHFMLNLVFLSLLPTIRLTLLGSDFPWS</sequence>
<evidence type="ECO:0000313" key="1">
    <source>
        <dbReference type="EMBL" id="GBN17953.1"/>
    </source>
</evidence>
<gene>
    <name evidence="1" type="ORF">AVEN_200465_1</name>
</gene>
<name>A0A4Y2LV60_ARAVE</name>
<protein>
    <submittedName>
        <fullName evidence="1">Uncharacterized protein</fullName>
    </submittedName>
</protein>